<feature type="domain" description="Solute-binding protein family 3/N-terminal" evidence="2">
    <location>
        <begin position="32"/>
        <end position="242"/>
    </location>
</feature>
<gene>
    <name evidence="3" type="ORF">KDW96_15675</name>
</gene>
<proteinExistence type="predicted"/>
<feature type="chain" id="PRO_5045110732" evidence="1">
    <location>
        <begin position="21"/>
        <end position="248"/>
    </location>
</feature>
<dbReference type="SUPFAM" id="SSF53850">
    <property type="entry name" value="Periplasmic binding protein-like II"/>
    <property type="match status" value="1"/>
</dbReference>
<evidence type="ECO:0000256" key="1">
    <source>
        <dbReference type="SAM" id="SignalP"/>
    </source>
</evidence>
<dbReference type="InterPro" id="IPR001638">
    <property type="entry name" value="Solute-binding_3/MltF_N"/>
</dbReference>
<feature type="signal peptide" evidence="1">
    <location>
        <begin position="1"/>
        <end position="20"/>
    </location>
</feature>
<keyword evidence="1" id="KW-0732">Signal</keyword>
<protein>
    <submittedName>
        <fullName evidence="3">Transporter substrate-binding domain-containing protein</fullName>
    </submittedName>
</protein>
<dbReference type="Gene3D" id="3.40.190.10">
    <property type="entry name" value="Periplasmic binding protein-like II"/>
    <property type="match status" value="2"/>
</dbReference>
<organism evidence="3 4">
    <name type="scientific">Pseudomonas benzenivorans</name>
    <dbReference type="NCBI Taxonomy" id="556533"/>
    <lineage>
        <taxon>Bacteria</taxon>
        <taxon>Pseudomonadati</taxon>
        <taxon>Pseudomonadota</taxon>
        <taxon>Gammaproteobacteria</taxon>
        <taxon>Pseudomonadales</taxon>
        <taxon>Pseudomonadaceae</taxon>
        <taxon>Pseudomonas</taxon>
    </lineage>
</organism>
<dbReference type="EMBL" id="CP073346">
    <property type="protein sequence ID" value="UTW06601.1"/>
    <property type="molecule type" value="Genomic_DNA"/>
</dbReference>
<accession>A0ABY5H2S3</accession>
<evidence type="ECO:0000313" key="4">
    <source>
        <dbReference type="Proteomes" id="UP001059672"/>
    </source>
</evidence>
<sequence length="248" mass="27735">MPRLLYLALVAALYSTTSQAQTVAGSPQPVIQVGFYEFPPYSYCDDQGRPQGPALRLTQRLLQQAGYQAHIRAYPSARLYSELQDGGVHIWPGAPGKPELAEHTLESRTQLGEAVLNLYFRRDTLLPRIPDDLYGRGLILISGYSYWPSVNRLIDDPALDIRQHRTGSHVSALEMLQRGRGDFLLDYQDPVEQARVELGVPELPFVQLHRLPLKLIISRHAPGAEALRDALDRAYQELRAAGADLSLN</sequence>
<dbReference type="RefSeq" id="WP_255837163.1">
    <property type="nucleotide sequence ID" value="NZ_CP073346.1"/>
</dbReference>
<reference evidence="3" key="1">
    <citation type="submission" date="2021-04" db="EMBL/GenBank/DDBJ databases">
        <title>Oceanospirillales bacteria with DddD are important DMSP degraders in coastal seawater.</title>
        <authorList>
            <person name="Liu J."/>
        </authorList>
    </citation>
    <scope>NUCLEOTIDE SEQUENCE</scope>
    <source>
        <strain evidence="3">D13-4</strain>
    </source>
</reference>
<name>A0ABY5H2S3_9PSED</name>
<evidence type="ECO:0000313" key="3">
    <source>
        <dbReference type="EMBL" id="UTW06601.1"/>
    </source>
</evidence>
<keyword evidence="4" id="KW-1185">Reference proteome</keyword>
<dbReference type="Pfam" id="PF00497">
    <property type="entry name" value="SBP_bac_3"/>
    <property type="match status" value="1"/>
</dbReference>
<evidence type="ECO:0000259" key="2">
    <source>
        <dbReference type="Pfam" id="PF00497"/>
    </source>
</evidence>
<dbReference type="Proteomes" id="UP001059672">
    <property type="component" value="Chromosome"/>
</dbReference>